<dbReference type="Proteomes" id="UP001626550">
    <property type="component" value="Unassembled WGS sequence"/>
</dbReference>
<protein>
    <submittedName>
        <fullName evidence="2">Uncharacterized protein</fullName>
    </submittedName>
</protein>
<keyword evidence="3" id="KW-1185">Reference proteome</keyword>
<accession>A0ABD2PUE4</accession>
<name>A0ABD2PUE4_9PLAT</name>
<gene>
    <name evidence="2" type="ORF">Ciccas_010545</name>
</gene>
<organism evidence="2 3">
    <name type="scientific">Cichlidogyrus casuarinus</name>
    <dbReference type="NCBI Taxonomy" id="1844966"/>
    <lineage>
        <taxon>Eukaryota</taxon>
        <taxon>Metazoa</taxon>
        <taxon>Spiralia</taxon>
        <taxon>Lophotrochozoa</taxon>
        <taxon>Platyhelminthes</taxon>
        <taxon>Monogenea</taxon>
        <taxon>Monopisthocotylea</taxon>
        <taxon>Dactylogyridea</taxon>
        <taxon>Ancyrocephalidae</taxon>
        <taxon>Cichlidogyrus</taxon>
    </lineage>
</organism>
<sequence>FQYSEKHSPIVYQQGGTETRHDCNHCQHHWVPSFSSQQRSANTSSAQSGGPGNTMVVQPFAPKEVMDIARPVPINKVSFDTIVLFIVAHSKPLSESRVSAECQGIQQTVYQNPTMGGCYTMENGSGMSPCGGGHGTFQRSRSYEVLDGINGMVNGFNQMNLNHTHSIKKKASLPPASHHSPEQRTSYRDNRL</sequence>
<feature type="region of interest" description="Disordered" evidence="1">
    <location>
        <begin position="169"/>
        <end position="192"/>
    </location>
</feature>
<reference evidence="2 3" key="1">
    <citation type="submission" date="2024-11" db="EMBL/GenBank/DDBJ databases">
        <title>Adaptive evolution of stress response genes in parasites aligns with host niche diversity.</title>
        <authorList>
            <person name="Hahn C."/>
            <person name="Resl P."/>
        </authorList>
    </citation>
    <scope>NUCLEOTIDE SEQUENCE [LARGE SCALE GENOMIC DNA]</scope>
    <source>
        <strain evidence="2">EGGRZ-B1_66</strain>
        <tissue evidence="2">Body</tissue>
    </source>
</reference>
<evidence type="ECO:0000313" key="2">
    <source>
        <dbReference type="EMBL" id="KAL3310884.1"/>
    </source>
</evidence>
<evidence type="ECO:0000256" key="1">
    <source>
        <dbReference type="SAM" id="MobiDB-lite"/>
    </source>
</evidence>
<feature type="compositionally biased region" description="Basic and acidic residues" evidence="1">
    <location>
        <begin position="179"/>
        <end position="192"/>
    </location>
</feature>
<feature type="non-terminal residue" evidence="2">
    <location>
        <position position="1"/>
    </location>
</feature>
<dbReference type="EMBL" id="JBJKFK010002589">
    <property type="protein sequence ID" value="KAL3310884.1"/>
    <property type="molecule type" value="Genomic_DNA"/>
</dbReference>
<feature type="compositionally biased region" description="Polar residues" evidence="1">
    <location>
        <begin position="34"/>
        <end position="48"/>
    </location>
</feature>
<evidence type="ECO:0000313" key="3">
    <source>
        <dbReference type="Proteomes" id="UP001626550"/>
    </source>
</evidence>
<comment type="caution">
    <text evidence="2">The sequence shown here is derived from an EMBL/GenBank/DDBJ whole genome shotgun (WGS) entry which is preliminary data.</text>
</comment>
<proteinExistence type="predicted"/>
<dbReference type="AlphaFoldDB" id="A0ABD2PUE4"/>
<feature type="region of interest" description="Disordered" evidence="1">
    <location>
        <begin position="34"/>
        <end position="56"/>
    </location>
</feature>